<proteinExistence type="predicted"/>
<dbReference type="EMBL" id="JBHSNQ010000177">
    <property type="protein sequence ID" value="MFC5542694.1"/>
    <property type="molecule type" value="Genomic_DNA"/>
</dbReference>
<accession>A0ABW0REL8</accession>
<evidence type="ECO:0000256" key="4">
    <source>
        <dbReference type="SAM" id="Phobius"/>
    </source>
</evidence>
<keyword evidence="4" id="KW-0812">Transmembrane</keyword>
<keyword evidence="3" id="KW-0862">Zinc</keyword>
<evidence type="ECO:0000256" key="2">
    <source>
        <dbReference type="ARBA" id="ARBA00022771"/>
    </source>
</evidence>
<protein>
    <submittedName>
        <fullName evidence="6">Zinc finger protein</fullName>
    </submittedName>
</protein>
<dbReference type="Pfam" id="PF12773">
    <property type="entry name" value="DZR"/>
    <property type="match status" value="1"/>
</dbReference>
<comment type="caution">
    <text evidence="6">The sequence shown here is derived from an EMBL/GenBank/DDBJ whole genome shotgun (WGS) entry which is preliminary data.</text>
</comment>
<dbReference type="InterPro" id="IPR001876">
    <property type="entry name" value="Znf_RanBP2"/>
</dbReference>
<dbReference type="RefSeq" id="WP_342580450.1">
    <property type="nucleotide sequence ID" value="NZ_JBHSNQ010000177.1"/>
</dbReference>
<gene>
    <name evidence="6" type="ORF">ACFPOH_13360</name>
</gene>
<feature type="domain" description="RanBP2-type" evidence="5">
    <location>
        <begin position="2"/>
        <end position="31"/>
    </location>
</feature>
<keyword evidence="7" id="KW-1185">Reference proteome</keyword>
<dbReference type="InterPro" id="IPR025874">
    <property type="entry name" value="DZR"/>
</dbReference>
<dbReference type="SMART" id="SM00547">
    <property type="entry name" value="ZnF_RBZ"/>
    <property type="match status" value="2"/>
</dbReference>
<feature type="transmembrane region" description="Helical" evidence="4">
    <location>
        <begin position="87"/>
        <end position="107"/>
    </location>
</feature>
<reference evidence="7" key="1">
    <citation type="journal article" date="2019" name="Int. J. Syst. Evol. Microbiol.">
        <title>The Global Catalogue of Microorganisms (GCM) 10K type strain sequencing project: providing services to taxonomists for standard genome sequencing and annotation.</title>
        <authorList>
            <consortium name="The Broad Institute Genomics Platform"/>
            <consortium name="The Broad Institute Genome Sequencing Center for Infectious Disease"/>
            <person name="Wu L."/>
            <person name="Ma J."/>
        </authorList>
    </citation>
    <scope>NUCLEOTIDE SEQUENCE [LARGE SCALE GENOMIC DNA]</scope>
    <source>
        <strain evidence="7">CCUG 56331</strain>
    </source>
</reference>
<dbReference type="Proteomes" id="UP001595978">
    <property type="component" value="Unassembled WGS sequence"/>
</dbReference>
<feature type="transmembrane region" description="Helical" evidence="4">
    <location>
        <begin position="113"/>
        <end position="133"/>
    </location>
</feature>
<keyword evidence="4" id="KW-1133">Transmembrane helix</keyword>
<feature type="transmembrane region" description="Helical" evidence="4">
    <location>
        <begin position="145"/>
        <end position="165"/>
    </location>
</feature>
<evidence type="ECO:0000256" key="3">
    <source>
        <dbReference type="ARBA" id="ARBA00022833"/>
    </source>
</evidence>
<dbReference type="PROSITE" id="PS50199">
    <property type="entry name" value="ZF_RANBP2_2"/>
    <property type="match status" value="1"/>
</dbReference>
<evidence type="ECO:0000313" key="7">
    <source>
        <dbReference type="Proteomes" id="UP001595978"/>
    </source>
</evidence>
<keyword evidence="2" id="KW-0863">Zinc-finger</keyword>
<sequence>MTMPKWTCPHCYHMNNSHATYCLKCGYYKEDAKTDFYWTCPECQEENSNHTLYCIKCGHHYEEFQPKPAKNPKETSKWPKLTENARAILIVELIIIGIASFISIYNKESVSDIFLSILIVHLFFGLYYIMVAFIKSGFGEMMKSIFIQGGIIIGMLIVAGLTSGATGQTGLNAYSLNYLKNHAIEVDYDELHQIAFERYGSQRKQLVKFSGKVFLLDGTEYMMIDMSTEPLKNQVVYVKRKEQDYEVGLNDQVEIYGKVLGTASTAKHLEEQMTVPVIESYSLLLR</sequence>
<keyword evidence="4" id="KW-0472">Membrane</keyword>
<evidence type="ECO:0000259" key="5">
    <source>
        <dbReference type="PROSITE" id="PS50199"/>
    </source>
</evidence>
<evidence type="ECO:0000313" key="6">
    <source>
        <dbReference type="EMBL" id="MFC5542694.1"/>
    </source>
</evidence>
<name>A0ABW0REL8_9BACL</name>
<dbReference type="Gene3D" id="4.10.1060.10">
    <property type="entry name" value="Zinc finger, RanBP2-type"/>
    <property type="match status" value="1"/>
</dbReference>
<evidence type="ECO:0000256" key="1">
    <source>
        <dbReference type="ARBA" id="ARBA00022723"/>
    </source>
</evidence>
<keyword evidence="1" id="KW-0479">Metal-binding</keyword>
<organism evidence="6 7">
    <name type="scientific">Ureibacillus suwonensis</name>
    <dbReference type="NCBI Taxonomy" id="313007"/>
    <lineage>
        <taxon>Bacteria</taxon>
        <taxon>Bacillati</taxon>
        <taxon>Bacillota</taxon>
        <taxon>Bacilli</taxon>
        <taxon>Bacillales</taxon>
        <taxon>Caryophanaceae</taxon>
        <taxon>Ureibacillus</taxon>
    </lineage>
</organism>
<dbReference type="PROSITE" id="PS01358">
    <property type="entry name" value="ZF_RANBP2_1"/>
    <property type="match status" value="2"/>
</dbReference>